<dbReference type="InterPro" id="IPR011989">
    <property type="entry name" value="ARM-like"/>
</dbReference>
<evidence type="ECO:0000256" key="4">
    <source>
        <dbReference type="ARBA" id="ARBA00022737"/>
    </source>
</evidence>
<evidence type="ECO:0000313" key="12">
    <source>
        <dbReference type="Proteomes" id="UP000288805"/>
    </source>
</evidence>
<dbReference type="Pfam" id="PF02985">
    <property type="entry name" value="HEAT"/>
    <property type="match status" value="1"/>
</dbReference>
<keyword evidence="7" id="KW-0067">ATP-binding</keyword>
<dbReference type="SUPFAM" id="SSF56112">
    <property type="entry name" value="Protein kinase-like (PK-like)"/>
    <property type="match status" value="1"/>
</dbReference>
<dbReference type="InterPro" id="IPR016024">
    <property type="entry name" value="ARM-type_fold"/>
</dbReference>
<evidence type="ECO:0000256" key="8">
    <source>
        <dbReference type="ARBA" id="ARBA00047899"/>
    </source>
</evidence>
<sequence length="1131" mass="122391">MHEEKALGSRCFQIEGDESLVLSWVIDKMGGTWRCAQNLGKYELFVGQPPFYTNSVYALIRHIIKDPVKYPDNMSANFRSFLKGLLNKVPQNRLTWPALLEHPFVQETSDELEAREMRAATAAARGCDAAWRGEGNIIQASTGSTVPSPENRSHSPAAFESNNASKIQSGAQSCSPNSATVNSSPHEEFPGFGSPNDVNQSGCQTLDKLENNSRTVKGAKIIGQDNEALAFILLPLKKWSKESQNSGSILRGHPEDADQLKASVINHRNKAHLKASVSNPKAEARVDQDMFSSSQSLKILSNLVAAGAIHSSGLLDEIIFEVLGFTAAAVNVKSAEANDLIAKIWSPELLSKISGFYSVILSLIKQYLGKFVNTSSFSIIKMLVDNSGSGIGSSYFRHWVSSVEIFSQVVGCNEDASGRILYECNACIATMLSHVAQGLKACAPTLVPDAASSPSRVNEILNRILDHAKTSGLVDHLCLCLENAGLSLLSGSSHLLRAACEACRAIWSLIDALEILFVKENVYSFPLNTLWSHSSLQIDNREQDRGSLVGIESAKIVDVVTRAFLRSKDIQVAIYYCLHQRLEAPLSAGIQLMLRCCLHSGIVPSVLCGLRSSLPVTTIVSGGGDGTILSEIFSILSFCASCSNKDAQTGETNNLKGKITNPCGLVLHSCLIIATVAQCLKSSGRNSALFMLTTNSKKQSSRLSLLAHHFSSDERMKTSLQPHCASAMLALASILSLETGVSIESSISEIAVPLIPRTATLCNHLKIISGDENELGSTIPNGMLSYWHGLRDGCVGLLESRLKWGGALAVQQLCASGIPQLLINLLYNNHSKACPQGIDSTIDRVGLSSVGVVWTVSSICHCLSGGALTFRQTLVRNEHIKLISCLISDVHLKLVRVWGGPGGGKDGVRDVINAVIDLLAFPFVAVQNAPGLPSATASVNSGFLLNMGSPGGRVCVEDKDMVKAIEDDMGKYIKILMEVGVPGIILRCLEYMELKDMGRPVAFLAKMASHRLLAVQLVGKGLLDPKGMRRLLDCSCPREVTLDVLMIISDLARMDKAFYEYINGACILEFLREFLTHEDPNVRAKACSAIGNMCRHSSYFYGSLARHHIISLLIDRCADPDKEQGNSLVLQ</sequence>
<evidence type="ECO:0000313" key="11">
    <source>
        <dbReference type="EMBL" id="RVX01691.1"/>
    </source>
</evidence>
<dbReference type="AlphaFoldDB" id="A0A438IY90"/>
<dbReference type="Proteomes" id="UP000288805">
    <property type="component" value="Unassembled WGS sequence"/>
</dbReference>
<evidence type="ECO:0000256" key="9">
    <source>
        <dbReference type="ARBA" id="ARBA00048679"/>
    </source>
</evidence>
<dbReference type="GO" id="GO:0004674">
    <property type="term" value="F:protein serine/threonine kinase activity"/>
    <property type="evidence" value="ECO:0007669"/>
    <property type="project" value="UniProtKB-KW"/>
</dbReference>
<keyword evidence="6 11" id="KW-0418">Kinase</keyword>
<proteinExistence type="predicted"/>
<accession>A0A438IY90</accession>
<keyword evidence="2" id="KW-0723">Serine/threonine-protein kinase</keyword>
<dbReference type="InterPro" id="IPR011009">
    <property type="entry name" value="Kinase-like_dom_sf"/>
</dbReference>
<evidence type="ECO:0000256" key="6">
    <source>
        <dbReference type="ARBA" id="ARBA00022777"/>
    </source>
</evidence>
<keyword evidence="3" id="KW-0808">Transferase</keyword>
<dbReference type="EMBL" id="QGNW01000074">
    <property type="protein sequence ID" value="RVX01691.1"/>
    <property type="molecule type" value="Genomic_DNA"/>
</dbReference>
<feature type="region of interest" description="Disordered" evidence="10">
    <location>
        <begin position="140"/>
        <end position="190"/>
    </location>
</feature>
<evidence type="ECO:0000256" key="7">
    <source>
        <dbReference type="ARBA" id="ARBA00022840"/>
    </source>
</evidence>
<dbReference type="SUPFAM" id="SSF48371">
    <property type="entry name" value="ARM repeat"/>
    <property type="match status" value="2"/>
</dbReference>
<feature type="compositionally biased region" description="Polar residues" evidence="10">
    <location>
        <begin position="140"/>
        <end position="150"/>
    </location>
</feature>
<name>A0A438IY90_VITVI</name>
<evidence type="ECO:0000256" key="2">
    <source>
        <dbReference type="ARBA" id="ARBA00022527"/>
    </source>
</evidence>
<dbReference type="InterPro" id="IPR000357">
    <property type="entry name" value="HEAT"/>
</dbReference>
<evidence type="ECO:0000256" key="5">
    <source>
        <dbReference type="ARBA" id="ARBA00022741"/>
    </source>
</evidence>
<comment type="catalytic activity">
    <reaction evidence="9">
        <text>L-seryl-[protein] + ATP = O-phospho-L-seryl-[protein] + ADP + H(+)</text>
        <dbReference type="Rhea" id="RHEA:17989"/>
        <dbReference type="Rhea" id="RHEA-COMP:9863"/>
        <dbReference type="Rhea" id="RHEA-COMP:11604"/>
        <dbReference type="ChEBI" id="CHEBI:15378"/>
        <dbReference type="ChEBI" id="CHEBI:29999"/>
        <dbReference type="ChEBI" id="CHEBI:30616"/>
        <dbReference type="ChEBI" id="CHEBI:83421"/>
        <dbReference type="ChEBI" id="CHEBI:456216"/>
        <dbReference type="EC" id="2.7.11.1"/>
    </reaction>
</comment>
<dbReference type="PANTHER" id="PTHR22983">
    <property type="entry name" value="PROTEIN KINASE RELATED"/>
    <property type="match status" value="1"/>
</dbReference>
<protein>
    <recommendedName>
        <fullName evidence="1">non-specific serine/threonine protein kinase</fullName>
        <ecNumber evidence="1">2.7.11.1</ecNumber>
    </recommendedName>
</protein>
<gene>
    <name evidence="11" type="primary">TIO_1</name>
    <name evidence="11" type="ORF">CK203_024382</name>
</gene>
<evidence type="ECO:0000256" key="10">
    <source>
        <dbReference type="SAM" id="MobiDB-lite"/>
    </source>
</evidence>
<dbReference type="EC" id="2.7.11.1" evidence="1"/>
<evidence type="ECO:0000256" key="3">
    <source>
        <dbReference type="ARBA" id="ARBA00022679"/>
    </source>
</evidence>
<comment type="caution">
    <text evidence="11">The sequence shown here is derived from an EMBL/GenBank/DDBJ whole genome shotgun (WGS) entry which is preliminary data.</text>
</comment>
<dbReference type="PANTHER" id="PTHR22983:SF6">
    <property type="entry name" value="SERINE_THREONINE-PROTEIN KINASE 36"/>
    <property type="match status" value="1"/>
</dbReference>
<dbReference type="Gene3D" id="1.25.10.10">
    <property type="entry name" value="Leucine-rich Repeat Variant"/>
    <property type="match status" value="1"/>
</dbReference>
<organism evidence="11 12">
    <name type="scientific">Vitis vinifera</name>
    <name type="common">Grape</name>
    <dbReference type="NCBI Taxonomy" id="29760"/>
    <lineage>
        <taxon>Eukaryota</taxon>
        <taxon>Viridiplantae</taxon>
        <taxon>Streptophyta</taxon>
        <taxon>Embryophyta</taxon>
        <taxon>Tracheophyta</taxon>
        <taxon>Spermatophyta</taxon>
        <taxon>Magnoliopsida</taxon>
        <taxon>eudicotyledons</taxon>
        <taxon>Gunneridae</taxon>
        <taxon>Pentapetalae</taxon>
        <taxon>rosids</taxon>
        <taxon>Vitales</taxon>
        <taxon>Vitaceae</taxon>
        <taxon>Viteae</taxon>
        <taxon>Vitis</taxon>
    </lineage>
</organism>
<dbReference type="Gene3D" id="1.10.510.10">
    <property type="entry name" value="Transferase(Phosphotransferase) domain 1"/>
    <property type="match status" value="1"/>
</dbReference>
<dbReference type="GO" id="GO:0005524">
    <property type="term" value="F:ATP binding"/>
    <property type="evidence" value="ECO:0007669"/>
    <property type="project" value="UniProtKB-KW"/>
</dbReference>
<comment type="catalytic activity">
    <reaction evidence="8">
        <text>L-threonyl-[protein] + ATP = O-phospho-L-threonyl-[protein] + ADP + H(+)</text>
        <dbReference type="Rhea" id="RHEA:46608"/>
        <dbReference type="Rhea" id="RHEA-COMP:11060"/>
        <dbReference type="Rhea" id="RHEA-COMP:11605"/>
        <dbReference type="ChEBI" id="CHEBI:15378"/>
        <dbReference type="ChEBI" id="CHEBI:30013"/>
        <dbReference type="ChEBI" id="CHEBI:30616"/>
        <dbReference type="ChEBI" id="CHEBI:61977"/>
        <dbReference type="ChEBI" id="CHEBI:456216"/>
        <dbReference type="EC" id="2.7.11.1"/>
    </reaction>
</comment>
<feature type="compositionally biased region" description="Polar residues" evidence="10">
    <location>
        <begin position="160"/>
        <end position="184"/>
    </location>
</feature>
<keyword evidence="5" id="KW-0547">Nucleotide-binding</keyword>
<keyword evidence="4" id="KW-0677">Repeat</keyword>
<dbReference type="GO" id="GO:0005737">
    <property type="term" value="C:cytoplasm"/>
    <property type="evidence" value="ECO:0007669"/>
    <property type="project" value="UniProtKB-ARBA"/>
</dbReference>
<evidence type="ECO:0000256" key="1">
    <source>
        <dbReference type="ARBA" id="ARBA00012513"/>
    </source>
</evidence>
<reference evidence="11 12" key="1">
    <citation type="journal article" date="2018" name="PLoS Genet.">
        <title>Population sequencing reveals clonal diversity and ancestral inbreeding in the grapevine cultivar Chardonnay.</title>
        <authorList>
            <person name="Roach M.J."/>
            <person name="Johnson D.L."/>
            <person name="Bohlmann J."/>
            <person name="van Vuuren H.J."/>
            <person name="Jones S.J."/>
            <person name="Pretorius I.S."/>
            <person name="Schmidt S.A."/>
            <person name="Borneman A.R."/>
        </authorList>
    </citation>
    <scope>NUCLEOTIDE SEQUENCE [LARGE SCALE GENOMIC DNA]</scope>
    <source>
        <strain evidence="12">cv. Chardonnay</strain>
        <tissue evidence="11">Leaf</tissue>
    </source>
</reference>